<feature type="domain" description="AB hydrolase-1" evidence="3">
    <location>
        <begin position="41"/>
        <end position="155"/>
    </location>
</feature>
<dbReference type="InterPro" id="IPR029058">
    <property type="entry name" value="AB_hydrolase_fold"/>
</dbReference>
<keyword evidence="5" id="KW-1185">Reference proteome</keyword>
<accession>A0A6A7BU13</accession>
<gene>
    <name evidence="4" type="ORF">K470DRAFT_260036</name>
</gene>
<evidence type="ECO:0000259" key="3">
    <source>
        <dbReference type="Pfam" id="PF00561"/>
    </source>
</evidence>
<dbReference type="EMBL" id="MU006015">
    <property type="protein sequence ID" value="KAF2858209.1"/>
    <property type="molecule type" value="Genomic_DNA"/>
</dbReference>
<dbReference type="AlphaFoldDB" id="A0A6A7BU13"/>
<organism evidence="4 5">
    <name type="scientific">Piedraia hortae CBS 480.64</name>
    <dbReference type="NCBI Taxonomy" id="1314780"/>
    <lineage>
        <taxon>Eukaryota</taxon>
        <taxon>Fungi</taxon>
        <taxon>Dikarya</taxon>
        <taxon>Ascomycota</taxon>
        <taxon>Pezizomycotina</taxon>
        <taxon>Dothideomycetes</taxon>
        <taxon>Dothideomycetidae</taxon>
        <taxon>Capnodiales</taxon>
        <taxon>Piedraiaceae</taxon>
        <taxon>Piedraia</taxon>
    </lineage>
</organism>
<keyword evidence="1 4" id="KW-0378">Hydrolase</keyword>
<evidence type="ECO:0000313" key="5">
    <source>
        <dbReference type="Proteomes" id="UP000799421"/>
    </source>
</evidence>
<reference evidence="4" key="1">
    <citation type="journal article" date="2020" name="Stud. Mycol.">
        <title>101 Dothideomycetes genomes: a test case for predicting lifestyles and emergence of pathogens.</title>
        <authorList>
            <person name="Haridas S."/>
            <person name="Albert R."/>
            <person name="Binder M."/>
            <person name="Bloem J."/>
            <person name="Labutti K."/>
            <person name="Salamov A."/>
            <person name="Andreopoulos B."/>
            <person name="Baker S."/>
            <person name="Barry K."/>
            <person name="Bills G."/>
            <person name="Bluhm B."/>
            <person name="Cannon C."/>
            <person name="Castanera R."/>
            <person name="Culley D."/>
            <person name="Daum C."/>
            <person name="Ezra D."/>
            <person name="Gonzalez J."/>
            <person name="Henrissat B."/>
            <person name="Kuo A."/>
            <person name="Liang C."/>
            <person name="Lipzen A."/>
            <person name="Lutzoni F."/>
            <person name="Magnuson J."/>
            <person name="Mondo S."/>
            <person name="Nolan M."/>
            <person name="Ohm R."/>
            <person name="Pangilinan J."/>
            <person name="Park H.-J."/>
            <person name="Ramirez L."/>
            <person name="Alfaro M."/>
            <person name="Sun H."/>
            <person name="Tritt A."/>
            <person name="Yoshinaga Y."/>
            <person name="Zwiers L.-H."/>
            <person name="Turgeon B."/>
            <person name="Goodwin S."/>
            <person name="Spatafora J."/>
            <person name="Crous P."/>
            <person name="Grigoriev I."/>
        </authorList>
    </citation>
    <scope>NUCLEOTIDE SEQUENCE</scope>
    <source>
        <strain evidence="4">CBS 480.64</strain>
    </source>
</reference>
<sequence length="339" mass="38152">MNVDKIKVNGDPRVKYASTKVNGRTWCYLDAQPTSTPARGTIFLVHGWPDLSIAWRYQIPMLLDLKFRCIALDCTGYGRTGPSDNLSDYGFKAHADAIAGIAADIGAHQIILGGHDWGGAVVYRAAQWYPKLVSHVFSVCTPFMIAHEQYIDLESIVKGGLTNFGYQFQLGSEDHKVENVVNNEVMMRKFFKVVFGGRLSSGKPGLTPEHGLDLEALKSDEVSMTPLLSEEEFEFYVSEFLRNGLEGPCNWYRTRRLNFEQEKPLQNKDHVSQPTLFIQALQDNILTPELSKGMDERIPNLTRGEVPSSHWALWQTAAQTNNIINEWFQNVVLASKPTL</sequence>
<protein>
    <submittedName>
        <fullName evidence="4">Epoxide hydrolase-like protein</fullName>
    </submittedName>
</protein>
<dbReference type="PRINTS" id="PR00412">
    <property type="entry name" value="EPOXHYDRLASE"/>
</dbReference>
<evidence type="ECO:0000256" key="2">
    <source>
        <dbReference type="ARBA" id="ARBA00038334"/>
    </source>
</evidence>
<dbReference type="SUPFAM" id="SSF53474">
    <property type="entry name" value="alpha/beta-Hydrolases"/>
    <property type="match status" value="1"/>
</dbReference>
<name>A0A6A7BU13_9PEZI</name>
<dbReference type="PANTHER" id="PTHR43329">
    <property type="entry name" value="EPOXIDE HYDROLASE"/>
    <property type="match status" value="1"/>
</dbReference>
<evidence type="ECO:0000313" key="4">
    <source>
        <dbReference type="EMBL" id="KAF2858209.1"/>
    </source>
</evidence>
<comment type="similarity">
    <text evidence="2">Belongs to the AB hydrolase superfamily. Epoxide hydrolase family.</text>
</comment>
<dbReference type="OrthoDB" id="408373at2759"/>
<dbReference type="Proteomes" id="UP000799421">
    <property type="component" value="Unassembled WGS sequence"/>
</dbReference>
<dbReference type="InterPro" id="IPR000639">
    <property type="entry name" value="Epox_hydrolase-like"/>
</dbReference>
<dbReference type="GO" id="GO:0016787">
    <property type="term" value="F:hydrolase activity"/>
    <property type="evidence" value="ECO:0007669"/>
    <property type="project" value="UniProtKB-KW"/>
</dbReference>
<dbReference type="InterPro" id="IPR000073">
    <property type="entry name" value="AB_hydrolase_1"/>
</dbReference>
<dbReference type="Gene3D" id="3.40.50.1820">
    <property type="entry name" value="alpha/beta hydrolase"/>
    <property type="match status" value="1"/>
</dbReference>
<dbReference type="Pfam" id="PF00561">
    <property type="entry name" value="Abhydrolase_1"/>
    <property type="match status" value="1"/>
</dbReference>
<evidence type="ECO:0000256" key="1">
    <source>
        <dbReference type="ARBA" id="ARBA00022801"/>
    </source>
</evidence>
<proteinExistence type="inferred from homology"/>